<evidence type="ECO:0000313" key="10">
    <source>
        <dbReference type="Proteomes" id="UP001232755"/>
    </source>
</evidence>
<evidence type="ECO:0000256" key="5">
    <source>
        <dbReference type="ARBA" id="ARBA00022777"/>
    </source>
</evidence>
<feature type="region of interest" description="Disordered" evidence="6">
    <location>
        <begin position="615"/>
        <end position="699"/>
    </location>
</feature>
<reference evidence="9 10" key="1">
    <citation type="submission" date="2023-07" db="EMBL/GenBank/DDBJ databases">
        <title>Comparative genomics of wheat-associated soil bacteria to identify genetic determinants of phenazine resistance.</title>
        <authorList>
            <person name="Mouncey N."/>
        </authorList>
    </citation>
    <scope>NUCLEOTIDE SEQUENCE [LARGE SCALE GENOMIC DNA]</scope>
    <source>
        <strain evidence="9 10">B3I12</strain>
    </source>
</reference>
<keyword evidence="5 9" id="KW-0418">Kinase</keyword>
<dbReference type="Pfam" id="PF02518">
    <property type="entry name" value="HATPase_c"/>
    <property type="match status" value="1"/>
</dbReference>
<evidence type="ECO:0000259" key="8">
    <source>
        <dbReference type="SMART" id="SM00387"/>
    </source>
</evidence>
<feature type="region of interest" description="Disordered" evidence="6">
    <location>
        <begin position="1"/>
        <end position="27"/>
    </location>
</feature>
<dbReference type="InterPro" id="IPR036890">
    <property type="entry name" value="HATPase_C_sf"/>
</dbReference>
<feature type="transmembrane region" description="Helical" evidence="7">
    <location>
        <begin position="72"/>
        <end position="95"/>
    </location>
</feature>
<organism evidence="9 10">
    <name type="scientific">Streptomyces africanus</name>
    <dbReference type="NCBI Taxonomy" id="231024"/>
    <lineage>
        <taxon>Bacteria</taxon>
        <taxon>Bacillati</taxon>
        <taxon>Actinomycetota</taxon>
        <taxon>Actinomycetes</taxon>
        <taxon>Kitasatosporales</taxon>
        <taxon>Streptomycetaceae</taxon>
        <taxon>Streptomyces</taxon>
    </lineage>
</organism>
<feature type="region of interest" description="Disordered" evidence="6">
    <location>
        <begin position="467"/>
        <end position="578"/>
    </location>
</feature>
<dbReference type="EMBL" id="JAUSYP010000001">
    <property type="protein sequence ID" value="MDQ0752829.1"/>
    <property type="molecule type" value="Genomic_DNA"/>
</dbReference>
<protein>
    <recommendedName>
        <fullName evidence="2">histidine kinase</fullName>
        <ecNumber evidence="2">2.7.13.3</ecNumber>
    </recommendedName>
</protein>
<gene>
    <name evidence="9" type="ORF">QF034_007060</name>
</gene>
<keyword evidence="4" id="KW-0808">Transferase</keyword>
<evidence type="ECO:0000256" key="3">
    <source>
        <dbReference type="ARBA" id="ARBA00022553"/>
    </source>
</evidence>
<evidence type="ECO:0000256" key="7">
    <source>
        <dbReference type="SAM" id="Phobius"/>
    </source>
</evidence>
<proteinExistence type="predicted"/>
<dbReference type="RefSeq" id="WP_307178760.1">
    <property type="nucleotide sequence ID" value="NZ_JAUSYP010000001.1"/>
</dbReference>
<keyword evidence="7" id="KW-0472">Membrane</keyword>
<dbReference type="PANTHER" id="PTHR45436">
    <property type="entry name" value="SENSOR HISTIDINE KINASE YKOH"/>
    <property type="match status" value="1"/>
</dbReference>
<feature type="compositionally biased region" description="Polar residues" evidence="6">
    <location>
        <begin position="476"/>
        <end position="486"/>
    </location>
</feature>
<keyword evidence="7" id="KW-1133">Transmembrane helix</keyword>
<feature type="transmembrane region" description="Helical" evidence="7">
    <location>
        <begin position="39"/>
        <end position="60"/>
    </location>
</feature>
<dbReference type="GO" id="GO:0016301">
    <property type="term" value="F:kinase activity"/>
    <property type="evidence" value="ECO:0007669"/>
    <property type="project" value="UniProtKB-KW"/>
</dbReference>
<evidence type="ECO:0000313" key="9">
    <source>
        <dbReference type="EMBL" id="MDQ0752829.1"/>
    </source>
</evidence>
<dbReference type="SMART" id="SM00387">
    <property type="entry name" value="HATPase_c"/>
    <property type="match status" value="1"/>
</dbReference>
<dbReference type="PANTHER" id="PTHR45436:SF5">
    <property type="entry name" value="SENSOR HISTIDINE KINASE TRCS"/>
    <property type="match status" value="1"/>
</dbReference>
<dbReference type="InterPro" id="IPR050428">
    <property type="entry name" value="TCS_sensor_his_kinase"/>
</dbReference>
<evidence type="ECO:0000256" key="1">
    <source>
        <dbReference type="ARBA" id="ARBA00000085"/>
    </source>
</evidence>
<feature type="region of interest" description="Disordered" evidence="6">
    <location>
        <begin position="126"/>
        <end position="148"/>
    </location>
</feature>
<keyword evidence="7" id="KW-0812">Transmembrane</keyword>
<feature type="domain" description="Histidine kinase/HSP90-like ATPase" evidence="8">
    <location>
        <begin position="289"/>
        <end position="402"/>
    </location>
</feature>
<comment type="catalytic activity">
    <reaction evidence="1">
        <text>ATP + protein L-histidine = ADP + protein N-phospho-L-histidine.</text>
        <dbReference type="EC" id="2.7.13.3"/>
    </reaction>
</comment>
<keyword evidence="3" id="KW-0597">Phosphoprotein</keyword>
<feature type="compositionally biased region" description="Basic and acidic residues" evidence="6">
    <location>
        <begin position="684"/>
        <end position="699"/>
    </location>
</feature>
<dbReference type="Gene3D" id="3.30.565.10">
    <property type="entry name" value="Histidine kinase-like ATPase, C-terminal domain"/>
    <property type="match status" value="1"/>
</dbReference>
<feature type="region of interest" description="Disordered" evidence="6">
    <location>
        <begin position="408"/>
        <end position="428"/>
    </location>
</feature>
<comment type="caution">
    <text evidence="9">The sequence shown here is derived from an EMBL/GenBank/DDBJ whole genome shotgun (WGS) entry which is preliminary data.</text>
</comment>
<dbReference type="SUPFAM" id="SSF55874">
    <property type="entry name" value="ATPase domain of HSP90 chaperone/DNA topoisomerase II/histidine kinase"/>
    <property type="match status" value="1"/>
</dbReference>
<evidence type="ECO:0000256" key="6">
    <source>
        <dbReference type="SAM" id="MobiDB-lite"/>
    </source>
</evidence>
<accession>A0ABU0QZK6</accession>
<feature type="compositionally biased region" description="Gly residues" evidence="6">
    <location>
        <begin position="409"/>
        <end position="422"/>
    </location>
</feature>
<evidence type="ECO:0000256" key="4">
    <source>
        <dbReference type="ARBA" id="ARBA00022679"/>
    </source>
</evidence>
<feature type="compositionally biased region" description="Basic and acidic residues" evidence="6">
    <location>
        <begin position="657"/>
        <end position="677"/>
    </location>
</feature>
<name>A0ABU0QZK6_9ACTN</name>
<sequence>MSHLRPPGARADRREGGRHGRPAARTAPALHETHIRPQLLRLAVLPPIAVALSGCAAVLFTVRSTGARPGPTLWAVLAGAVSVTLVGIVVAAVAANRAARSVNDRIAVLRRTTARREADLRTLVEALRRGDGPPQPGPQSKPRGGPAEGADDFELLAADLTRAHDGAVTAVVQASQLSSQAGSEQKLEVFVNLARRLQSLVHREISILDELENEMEDPDLLKGLFHVDHLATRIRRHAENLAVLGGAVSRRQWSNPVCMTEVLRSAIAEVEQYSRVKLVPPIDGTLRGHAVADVIHLLAELVENATVFSAPHTQVLLRANLVTSGLAVEVEDRGLGMPLEEQTRMNALLADPDQVNVARLLADGRIGLFVVSQLARRHGITVRLQSNIYGGVQAVLVVPQALLGAEAGAPGGTGQTEGGAGGTDRPAVPLRQTRQQGQAGQHGSRAEGADGAVSGASAVYGLASGSGAASQALPSVPQTAGTASRAHQQEAERALGTSPQSGRPAPLPVRGTHRERPNPAEARPGISPDDRRVLAENVTTPPTPRNGTVRGTMGKPQLPRRRAQEHIAPQLRDGPTPRQDPELLVGHDPGLMAAFQRGIGLAEAQQHMEAGTMEWGDKAPSTHMEPSTPMDPPTHTEPAHVTHQDPVPRNPIPMEPVHTESRPAVDAARTTEARGARDGATASRPDHTTTRHDGSAPAG</sequence>
<dbReference type="EC" id="2.7.13.3" evidence="2"/>
<dbReference type="Proteomes" id="UP001232755">
    <property type="component" value="Unassembled WGS sequence"/>
</dbReference>
<evidence type="ECO:0000256" key="2">
    <source>
        <dbReference type="ARBA" id="ARBA00012438"/>
    </source>
</evidence>
<keyword evidence="10" id="KW-1185">Reference proteome</keyword>
<dbReference type="InterPro" id="IPR003594">
    <property type="entry name" value="HATPase_dom"/>
</dbReference>